<name>A0A4R7JC42_9ACTN</name>
<accession>A0A4R7JC42</accession>
<evidence type="ECO:0000256" key="2">
    <source>
        <dbReference type="SAM" id="SignalP"/>
    </source>
</evidence>
<protein>
    <recommendedName>
        <fullName evidence="5">Secreted protein with PEP-CTERM sorting signal</fullName>
    </recommendedName>
</protein>
<keyword evidence="2" id="KW-0732">Signal</keyword>
<comment type="caution">
    <text evidence="3">The sequence shown here is derived from an EMBL/GenBank/DDBJ whole genome shotgun (WGS) entry which is preliminary data.</text>
</comment>
<organism evidence="3 4">
    <name type="scientific">Naumannella halotolerans</name>
    <dbReference type="NCBI Taxonomy" id="993414"/>
    <lineage>
        <taxon>Bacteria</taxon>
        <taxon>Bacillati</taxon>
        <taxon>Actinomycetota</taxon>
        <taxon>Actinomycetes</taxon>
        <taxon>Propionibacteriales</taxon>
        <taxon>Propionibacteriaceae</taxon>
        <taxon>Naumannella</taxon>
    </lineage>
</organism>
<dbReference type="Proteomes" id="UP000295371">
    <property type="component" value="Unassembled WGS sequence"/>
</dbReference>
<reference evidence="3 4" key="1">
    <citation type="submission" date="2019-03" db="EMBL/GenBank/DDBJ databases">
        <title>Genomic Encyclopedia of Archaeal and Bacterial Type Strains, Phase II (KMG-II): from individual species to whole genera.</title>
        <authorList>
            <person name="Goeker M."/>
        </authorList>
    </citation>
    <scope>NUCLEOTIDE SEQUENCE [LARGE SCALE GENOMIC DNA]</scope>
    <source>
        <strain evidence="3 4">DSM 24323</strain>
    </source>
</reference>
<dbReference type="RefSeq" id="WP_166649197.1">
    <property type="nucleotide sequence ID" value="NZ_CP171129.1"/>
</dbReference>
<evidence type="ECO:0000313" key="3">
    <source>
        <dbReference type="EMBL" id="TDT34203.1"/>
    </source>
</evidence>
<keyword evidence="1" id="KW-1133">Transmembrane helix</keyword>
<gene>
    <name evidence="3" type="ORF">CLV29_1859</name>
</gene>
<feature type="signal peptide" evidence="2">
    <location>
        <begin position="1"/>
        <end position="18"/>
    </location>
</feature>
<evidence type="ECO:0008006" key="5">
    <source>
        <dbReference type="Google" id="ProtNLM"/>
    </source>
</evidence>
<feature type="transmembrane region" description="Helical" evidence="1">
    <location>
        <begin position="34"/>
        <end position="52"/>
    </location>
</feature>
<dbReference type="EMBL" id="SOAW01000001">
    <property type="protein sequence ID" value="TDT34203.1"/>
    <property type="molecule type" value="Genomic_DNA"/>
</dbReference>
<keyword evidence="1" id="KW-0472">Membrane</keyword>
<feature type="chain" id="PRO_5039730629" description="Secreted protein with PEP-CTERM sorting signal" evidence="2">
    <location>
        <begin position="19"/>
        <end position="58"/>
    </location>
</feature>
<dbReference type="AlphaFoldDB" id="A0A4R7JC42"/>
<evidence type="ECO:0000256" key="1">
    <source>
        <dbReference type="SAM" id="Phobius"/>
    </source>
</evidence>
<keyword evidence="1" id="KW-0812">Transmembrane</keyword>
<proteinExistence type="predicted"/>
<sequence length="58" mass="5960">MKLHLGSLLLGLCGLAVAAGVTLIAYDQPVPWNAVAIGAPATLVVVGLLGMFSSRRRT</sequence>
<evidence type="ECO:0000313" key="4">
    <source>
        <dbReference type="Proteomes" id="UP000295371"/>
    </source>
</evidence>
<keyword evidence="4" id="KW-1185">Reference proteome</keyword>